<sequence length="227" mass="25118">MFKSLFYLLLLLVSLFFKQSNSNTMKFDGVSEWKNTIVHVGDSIIFSHKYHYNLYIFQTQNAFSLCNFTQATLLNKPNSTSFTWNPSRTGFFYFSFNNGSKIPCQHGRKLAIKVTNPKQTITLSPEIPPERSPEPIPGGTVSSSPAYPWPFRPHEWSNSPMIAPSASPPLVAEKGGGDTNGMPFINSNPAVPLPTGEVDSATIRPLPTSDHPSQVRNLKSPSLALSL</sequence>
<keyword evidence="2" id="KW-0732">Signal</keyword>
<evidence type="ECO:0008006" key="5">
    <source>
        <dbReference type="Google" id="ProtNLM"/>
    </source>
</evidence>
<reference evidence="3 4" key="1">
    <citation type="submission" date="2023-12" db="EMBL/GenBank/DDBJ databases">
        <title>A high-quality genome assembly for Dillenia turbinata (Dilleniales).</title>
        <authorList>
            <person name="Chanderbali A."/>
        </authorList>
    </citation>
    <scope>NUCLEOTIDE SEQUENCE [LARGE SCALE GENOMIC DNA]</scope>
    <source>
        <strain evidence="3">LSX21</strain>
        <tissue evidence="3">Leaf</tissue>
    </source>
</reference>
<dbReference type="PANTHER" id="PTHR34662:SF3">
    <property type="entry name" value="OS04G0422700 PROTEIN"/>
    <property type="match status" value="1"/>
</dbReference>
<keyword evidence="4" id="KW-1185">Reference proteome</keyword>
<feature type="chain" id="PRO_5042885371" description="Phytocyanin domain-containing protein" evidence="2">
    <location>
        <begin position="23"/>
        <end position="227"/>
    </location>
</feature>
<feature type="region of interest" description="Disordered" evidence="1">
    <location>
        <begin position="167"/>
        <end position="227"/>
    </location>
</feature>
<evidence type="ECO:0000313" key="4">
    <source>
        <dbReference type="Proteomes" id="UP001370490"/>
    </source>
</evidence>
<feature type="signal peptide" evidence="2">
    <location>
        <begin position="1"/>
        <end position="22"/>
    </location>
</feature>
<gene>
    <name evidence="3" type="ORF">RJ641_029566</name>
</gene>
<dbReference type="SUPFAM" id="SSF49503">
    <property type="entry name" value="Cupredoxins"/>
    <property type="match status" value="1"/>
</dbReference>
<dbReference type="AlphaFoldDB" id="A0AAN8ZN52"/>
<dbReference type="PANTHER" id="PTHR34662">
    <property type="entry name" value="OS04G0422700 PROTEIN"/>
    <property type="match status" value="1"/>
</dbReference>
<protein>
    <recommendedName>
        <fullName evidence="5">Phytocyanin domain-containing protein</fullName>
    </recommendedName>
</protein>
<dbReference type="EMBL" id="JBAMMX010000005">
    <property type="protein sequence ID" value="KAK6940035.1"/>
    <property type="molecule type" value="Genomic_DNA"/>
</dbReference>
<comment type="caution">
    <text evidence="3">The sequence shown here is derived from an EMBL/GenBank/DDBJ whole genome shotgun (WGS) entry which is preliminary data.</text>
</comment>
<name>A0AAN8ZN52_9MAGN</name>
<dbReference type="InterPro" id="IPR008972">
    <property type="entry name" value="Cupredoxin"/>
</dbReference>
<evidence type="ECO:0000256" key="1">
    <source>
        <dbReference type="SAM" id="MobiDB-lite"/>
    </source>
</evidence>
<proteinExistence type="predicted"/>
<accession>A0AAN8ZN52</accession>
<dbReference type="Gene3D" id="2.60.40.420">
    <property type="entry name" value="Cupredoxins - blue copper proteins"/>
    <property type="match status" value="1"/>
</dbReference>
<feature type="region of interest" description="Disordered" evidence="1">
    <location>
        <begin position="122"/>
        <end position="144"/>
    </location>
</feature>
<dbReference type="Proteomes" id="UP001370490">
    <property type="component" value="Unassembled WGS sequence"/>
</dbReference>
<organism evidence="3 4">
    <name type="scientific">Dillenia turbinata</name>
    <dbReference type="NCBI Taxonomy" id="194707"/>
    <lineage>
        <taxon>Eukaryota</taxon>
        <taxon>Viridiplantae</taxon>
        <taxon>Streptophyta</taxon>
        <taxon>Embryophyta</taxon>
        <taxon>Tracheophyta</taxon>
        <taxon>Spermatophyta</taxon>
        <taxon>Magnoliopsida</taxon>
        <taxon>eudicotyledons</taxon>
        <taxon>Gunneridae</taxon>
        <taxon>Pentapetalae</taxon>
        <taxon>Dilleniales</taxon>
        <taxon>Dilleniaceae</taxon>
        <taxon>Dillenia</taxon>
    </lineage>
</organism>
<feature type="compositionally biased region" description="Polar residues" evidence="1">
    <location>
        <begin position="210"/>
        <end position="227"/>
    </location>
</feature>
<feature type="non-terminal residue" evidence="3">
    <location>
        <position position="227"/>
    </location>
</feature>
<evidence type="ECO:0000256" key="2">
    <source>
        <dbReference type="SAM" id="SignalP"/>
    </source>
</evidence>
<evidence type="ECO:0000313" key="3">
    <source>
        <dbReference type="EMBL" id="KAK6940035.1"/>
    </source>
</evidence>